<accession>A0AA42CQB7</accession>
<evidence type="ECO:0000313" key="2">
    <source>
        <dbReference type="EMBL" id="MCW6511297.1"/>
    </source>
</evidence>
<proteinExistence type="predicted"/>
<dbReference type="Proteomes" id="UP001165667">
    <property type="component" value="Unassembled WGS sequence"/>
</dbReference>
<keyword evidence="3" id="KW-1185">Reference proteome</keyword>
<dbReference type="InterPro" id="IPR013879">
    <property type="entry name" value="DUF1761"/>
</dbReference>
<reference evidence="2" key="1">
    <citation type="submission" date="2022-05" db="EMBL/GenBank/DDBJ databases">
        <authorList>
            <person name="Pankratov T."/>
        </authorList>
    </citation>
    <scope>NUCLEOTIDE SEQUENCE</scope>
    <source>
        <strain evidence="2">BP6-180914</strain>
    </source>
</reference>
<keyword evidence="1" id="KW-1133">Transmembrane helix</keyword>
<dbReference type="AlphaFoldDB" id="A0AA42CQB7"/>
<dbReference type="EMBL" id="JAMOIM010000024">
    <property type="protein sequence ID" value="MCW6511297.1"/>
    <property type="molecule type" value="Genomic_DNA"/>
</dbReference>
<dbReference type="Pfam" id="PF08570">
    <property type="entry name" value="DUF1761"/>
    <property type="match status" value="1"/>
</dbReference>
<feature type="transmembrane region" description="Helical" evidence="1">
    <location>
        <begin position="80"/>
        <end position="101"/>
    </location>
</feature>
<evidence type="ECO:0000256" key="1">
    <source>
        <dbReference type="SAM" id="Phobius"/>
    </source>
</evidence>
<sequence length="131" mass="14275">MNIAAVAVIAATLCSYVLGSLWYLALGRKWRRAVGWIEGPVPYRPKLAELAIALVGQSIMAVALWIAIDRMNTAGVVKCFLTGAAIWLGFVLPTLATNVVFQRRNPSLIWQDGGHWLLLLAAQGAVLGYFH</sequence>
<keyword evidence="1" id="KW-0812">Transmembrane</keyword>
<protein>
    <submittedName>
        <fullName evidence="2">DUF1761 domain-containing protein</fullName>
    </submittedName>
</protein>
<gene>
    <name evidence="2" type="ORF">M8523_25240</name>
</gene>
<evidence type="ECO:0000313" key="3">
    <source>
        <dbReference type="Proteomes" id="UP001165667"/>
    </source>
</evidence>
<name>A0AA42CQB7_9HYPH</name>
<comment type="caution">
    <text evidence="2">The sequence shown here is derived from an EMBL/GenBank/DDBJ whole genome shotgun (WGS) entry which is preliminary data.</text>
</comment>
<feature type="transmembrane region" description="Helical" evidence="1">
    <location>
        <begin position="6"/>
        <end position="26"/>
    </location>
</feature>
<feature type="transmembrane region" description="Helical" evidence="1">
    <location>
        <begin position="113"/>
        <end position="130"/>
    </location>
</feature>
<feature type="transmembrane region" description="Helical" evidence="1">
    <location>
        <begin position="47"/>
        <end position="68"/>
    </location>
</feature>
<organism evidence="2 3">
    <name type="scientific">Lichenifustis flavocetrariae</name>
    <dbReference type="NCBI Taxonomy" id="2949735"/>
    <lineage>
        <taxon>Bacteria</taxon>
        <taxon>Pseudomonadati</taxon>
        <taxon>Pseudomonadota</taxon>
        <taxon>Alphaproteobacteria</taxon>
        <taxon>Hyphomicrobiales</taxon>
        <taxon>Lichenihabitantaceae</taxon>
        <taxon>Lichenifustis</taxon>
    </lineage>
</organism>
<dbReference type="RefSeq" id="WP_282587676.1">
    <property type="nucleotide sequence ID" value="NZ_JAMOIM010000024.1"/>
</dbReference>
<keyword evidence="1" id="KW-0472">Membrane</keyword>